<reference evidence="1 2" key="1">
    <citation type="submission" date="2023-10" db="EMBL/GenBank/DDBJ databases">
        <title>Characterization of rhizosphere-enriched actinobacteria from wheat plants lab-grown on chernevaya soil.</title>
        <authorList>
            <person name="Tikhonova E.N."/>
            <person name="Konopkin A."/>
            <person name="Kravchenko I.K."/>
        </authorList>
    </citation>
    <scope>NUCLEOTIDE SEQUENCE [LARGE SCALE GENOMIC DNA]</scope>
    <source>
        <strain evidence="1 2">RR29</strain>
    </source>
</reference>
<evidence type="ECO:0000313" key="2">
    <source>
        <dbReference type="Proteomes" id="UP001187346"/>
    </source>
</evidence>
<dbReference type="SUPFAM" id="SSF50494">
    <property type="entry name" value="Trypsin-like serine proteases"/>
    <property type="match status" value="1"/>
</dbReference>
<dbReference type="PANTHER" id="PTHR46082:SF6">
    <property type="entry name" value="AAA+ ATPASE DOMAIN-CONTAINING PROTEIN-RELATED"/>
    <property type="match status" value="1"/>
</dbReference>
<dbReference type="RefSeq" id="WP_317772722.1">
    <property type="nucleotide sequence ID" value="NZ_JAWMAJ010000068.1"/>
</dbReference>
<keyword evidence="2" id="KW-1185">Reference proteome</keyword>
<dbReference type="SUPFAM" id="SSF52540">
    <property type="entry name" value="P-loop containing nucleoside triphosphate hydrolases"/>
    <property type="match status" value="1"/>
</dbReference>
<dbReference type="InterPro" id="IPR009003">
    <property type="entry name" value="Peptidase_S1_PA"/>
</dbReference>
<sequence length="896" mass="97271">MAVDVRRVVEIWNPVGKCSGTGYLVADDIVLTALHNVLGCGVLEVRGLGDDSKWLAAEVLWPLTEPPDLEREPQADGALVRITDAGWLPPVGTEPVRWGRIDGGLVVADEGRLACFAVGFPRSEVRDGIRDTKEIRGHIERLTGLKSGGLITAYVDGVAVPGRRDEKSRWAGASGAALFVRGRLIGVVTTDRRRDYDGDQLTAVSVVGLAARPGFVAAVGELVPEDVKAADREGPSRRATVYDVGVPPGVNNLPELPSPIFVGRSEVMVELERALSGESQTITQTVHGLGGVGKTTLALHYAHDHAGAYRLVWWIRSDTPELIEAGFAALTVRLRGEEASGLTTKQAAEWAVGWLQTHPGWLLVFDNAEKPGDVHAWTGQLRASGRHLITSRYKRGWVCEPISLPVLDQEASLALLSGLVGGGEGDEARVLAEELGHLPLALEQAGAFIAQREVSIAAYRAMLEQYPARAAAAAPGGFDPARTVARIWRITLDVLEEQDPRAVEILRIAAWYAPTGIPRALFEPLAEDPVDLAQLLGLLADYSMITLDRTGVGIHRLVQMVARTPSEDDPHRDQARILAARERATELMVDELPHDPSGNVAGWPTWRALLPHVEAILDAFEPGEDTAEIDVILTLTGQFLQEQGQLSQATDCFDRSLAAATRLFGEDDPSTLTSRSNLAGAYRGSGDVVRAVPLYERTLEDCVRVVGEDHPDTLVSRNNLAGAYRASGDVARAIPLYERTLEDRVRVLGEDHPYTLASRNNLADAYQESGDVARAVPLFEPTLEDCVRVLGEDHPYTLVSRNNLAGAYWASGDVVRAVPLYERTLEDRVRVLGEDHPDTLASRNNLAYAYQESEDVARAIPLYEQALAGCLRVLGEDHPTTKNVRANLSTARAQHP</sequence>
<organism evidence="1 2">
    <name type="scientific">Streptomyces prunicolor</name>
    <dbReference type="NCBI Taxonomy" id="67348"/>
    <lineage>
        <taxon>Bacteria</taxon>
        <taxon>Bacillati</taxon>
        <taxon>Actinomycetota</taxon>
        <taxon>Actinomycetes</taxon>
        <taxon>Kitasatosporales</taxon>
        <taxon>Streptomycetaceae</taxon>
        <taxon>Streptomyces</taxon>
    </lineage>
</organism>
<dbReference type="PANTHER" id="PTHR46082">
    <property type="entry name" value="ATP/GTP-BINDING PROTEIN-RELATED"/>
    <property type="match status" value="1"/>
</dbReference>
<dbReference type="InterPro" id="IPR027417">
    <property type="entry name" value="P-loop_NTPase"/>
</dbReference>
<dbReference type="SUPFAM" id="SSF48452">
    <property type="entry name" value="TPR-like"/>
    <property type="match status" value="2"/>
</dbReference>
<comment type="caution">
    <text evidence="1">The sequence shown here is derived from an EMBL/GenBank/DDBJ whole genome shotgun (WGS) entry which is preliminary data.</text>
</comment>
<name>A0ABU4FD26_9ACTN</name>
<dbReference type="Gene3D" id="3.40.50.300">
    <property type="entry name" value="P-loop containing nucleotide triphosphate hydrolases"/>
    <property type="match status" value="1"/>
</dbReference>
<dbReference type="Gene3D" id="1.25.40.10">
    <property type="entry name" value="Tetratricopeptide repeat domain"/>
    <property type="match status" value="2"/>
</dbReference>
<proteinExistence type="predicted"/>
<dbReference type="InterPro" id="IPR053137">
    <property type="entry name" value="NLR-like"/>
</dbReference>
<dbReference type="Pfam" id="PF13424">
    <property type="entry name" value="TPR_12"/>
    <property type="match status" value="3"/>
</dbReference>
<accession>A0ABU4FD26</accession>
<dbReference type="EMBL" id="JAWMAJ010000068">
    <property type="protein sequence ID" value="MDV7218487.1"/>
    <property type="molecule type" value="Genomic_DNA"/>
</dbReference>
<dbReference type="Proteomes" id="UP001187346">
    <property type="component" value="Unassembled WGS sequence"/>
</dbReference>
<gene>
    <name evidence="1" type="ORF">R5A26_21305</name>
</gene>
<dbReference type="InterPro" id="IPR011990">
    <property type="entry name" value="TPR-like_helical_dom_sf"/>
</dbReference>
<evidence type="ECO:0000313" key="1">
    <source>
        <dbReference type="EMBL" id="MDV7218487.1"/>
    </source>
</evidence>
<protein>
    <submittedName>
        <fullName evidence="1">Tetratricopeptide repeat protein</fullName>
    </submittedName>
</protein>